<dbReference type="HAMAP" id="MF_00208">
    <property type="entry name" value="MurE"/>
    <property type="match status" value="1"/>
</dbReference>
<comment type="subcellular location">
    <subcellularLocation>
        <location evidence="7 8">Cytoplasm</location>
    </subcellularLocation>
</comment>
<evidence type="ECO:0000256" key="2">
    <source>
        <dbReference type="ARBA" id="ARBA00022618"/>
    </source>
</evidence>
<evidence type="ECO:0000256" key="6">
    <source>
        <dbReference type="ARBA" id="ARBA00023316"/>
    </source>
</evidence>
<feature type="binding site" evidence="7">
    <location>
        <begin position="153"/>
        <end position="154"/>
    </location>
    <ligand>
        <name>UDP-N-acetyl-alpha-D-muramoyl-L-alanyl-D-glutamate</name>
        <dbReference type="ChEBI" id="CHEBI:83900"/>
    </ligand>
</feature>
<evidence type="ECO:0000313" key="13">
    <source>
        <dbReference type="Proteomes" id="UP000247565"/>
    </source>
</evidence>
<dbReference type="NCBIfam" id="TIGR01085">
    <property type="entry name" value="murE"/>
    <property type="match status" value="1"/>
</dbReference>
<keyword evidence="7" id="KW-0067">ATP-binding</keyword>
<dbReference type="InterPro" id="IPR035911">
    <property type="entry name" value="MurE/MurF_N"/>
</dbReference>
<comment type="PTM">
    <text evidence="7">Carboxylation is probably crucial for Mg(2+) binding and, consequently, for the gamma-phosphate positioning of ATP.</text>
</comment>
<keyword evidence="7" id="KW-0547">Nucleotide-binding</keyword>
<dbReference type="GO" id="GO:0009252">
    <property type="term" value="P:peptidoglycan biosynthetic process"/>
    <property type="evidence" value="ECO:0007669"/>
    <property type="project" value="UniProtKB-UniRule"/>
</dbReference>
<dbReference type="Pfam" id="PF02875">
    <property type="entry name" value="Mur_ligase_C"/>
    <property type="match status" value="1"/>
</dbReference>
<feature type="domain" description="Mur ligase C-terminal" evidence="10">
    <location>
        <begin position="337"/>
        <end position="461"/>
    </location>
</feature>
<dbReference type="OrthoDB" id="9800958at2"/>
<protein>
    <recommendedName>
        <fullName evidence="7">UDP-N-acetylmuramoyl-L-alanyl-D-glutamate--2,6-diaminopimelate ligase</fullName>
        <ecNumber evidence="7">6.3.2.13</ecNumber>
    </recommendedName>
    <alternativeName>
        <fullName evidence="7">Meso-A2pm-adding enzyme</fullName>
    </alternativeName>
    <alternativeName>
        <fullName evidence="7">Meso-diaminopimelate-adding enzyme</fullName>
    </alternativeName>
    <alternativeName>
        <fullName evidence="7">UDP-MurNAc-L-Ala-D-Glu:meso-diaminopimelate ligase</fullName>
    </alternativeName>
    <alternativeName>
        <fullName evidence="7">UDP-MurNAc-tripeptide synthetase</fullName>
    </alternativeName>
    <alternativeName>
        <fullName evidence="7">UDP-N-acetylmuramyl-tripeptide synthetase</fullName>
    </alternativeName>
</protein>
<dbReference type="InterPro" id="IPR036615">
    <property type="entry name" value="Mur_ligase_C_dom_sf"/>
</dbReference>
<dbReference type="EMBL" id="QGLT01000001">
    <property type="protein sequence ID" value="PXZ01945.1"/>
    <property type="molecule type" value="Genomic_DNA"/>
</dbReference>
<comment type="function">
    <text evidence="7">Catalyzes the addition of meso-diaminopimelic acid to the nucleotide precursor UDP-N-acetylmuramoyl-L-alanyl-D-glutamate (UMAG) in the biosynthesis of bacterial cell-wall peptidoglycan.</text>
</comment>
<feature type="binding site" evidence="7">
    <location>
        <position position="27"/>
    </location>
    <ligand>
        <name>UDP-N-acetyl-alpha-D-muramoyl-L-alanyl-D-glutamate</name>
        <dbReference type="ChEBI" id="CHEBI:83900"/>
    </ligand>
</feature>
<accession>A0A318MYT1</accession>
<evidence type="ECO:0000259" key="11">
    <source>
        <dbReference type="Pfam" id="PF08245"/>
    </source>
</evidence>
<dbReference type="InterPro" id="IPR013221">
    <property type="entry name" value="Mur_ligase_cen"/>
</dbReference>
<feature type="binding site" evidence="7">
    <location>
        <position position="186"/>
    </location>
    <ligand>
        <name>UDP-N-acetyl-alpha-D-muramoyl-L-alanyl-D-glutamate</name>
        <dbReference type="ChEBI" id="CHEBI:83900"/>
    </ligand>
</feature>
<keyword evidence="4 7" id="KW-0573">Peptidoglycan synthesis</keyword>
<feature type="binding site" evidence="7">
    <location>
        <position position="180"/>
    </location>
    <ligand>
        <name>UDP-N-acetyl-alpha-D-muramoyl-L-alanyl-D-glutamate</name>
        <dbReference type="ChEBI" id="CHEBI:83900"/>
    </ligand>
</feature>
<keyword evidence="7" id="KW-0963">Cytoplasm</keyword>
<feature type="binding site" evidence="7">
    <location>
        <position position="387"/>
    </location>
    <ligand>
        <name>meso-2,6-diaminopimelate</name>
        <dbReference type="ChEBI" id="CHEBI:57791"/>
    </ligand>
</feature>
<evidence type="ECO:0000256" key="8">
    <source>
        <dbReference type="RuleBase" id="RU004135"/>
    </source>
</evidence>
<evidence type="ECO:0000256" key="5">
    <source>
        <dbReference type="ARBA" id="ARBA00023306"/>
    </source>
</evidence>
<keyword evidence="7 12" id="KW-0436">Ligase</keyword>
<feature type="binding site" evidence="7">
    <location>
        <position position="463"/>
    </location>
    <ligand>
        <name>meso-2,6-diaminopimelate</name>
        <dbReference type="ChEBI" id="CHEBI:57791"/>
    </ligand>
</feature>
<dbReference type="GO" id="GO:0008360">
    <property type="term" value="P:regulation of cell shape"/>
    <property type="evidence" value="ECO:0007669"/>
    <property type="project" value="UniProtKB-KW"/>
</dbReference>
<feature type="binding site" evidence="7">
    <location>
        <position position="188"/>
    </location>
    <ligand>
        <name>UDP-N-acetyl-alpha-D-muramoyl-L-alanyl-D-glutamate</name>
        <dbReference type="ChEBI" id="CHEBI:83900"/>
    </ligand>
</feature>
<dbReference type="GO" id="GO:0005524">
    <property type="term" value="F:ATP binding"/>
    <property type="evidence" value="ECO:0007669"/>
    <property type="project" value="UniProtKB-UniRule"/>
</dbReference>
<comment type="caution">
    <text evidence="7">Lacks conserved residue(s) required for the propagation of feature annotation.</text>
</comment>
<dbReference type="Pfam" id="PF08245">
    <property type="entry name" value="Mur_ligase_M"/>
    <property type="match status" value="1"/>
</dbReference>
<dbReference type="RefSeq" id="WP_110438463.1">
    <property type="nucleotide sequence ID" value="NZ_CP046393.1"/>
</dbReference>
<dbReference type="InterPro" id="IPR000713">
    <property type="entry name" value="Mur_ligase_N"/>
</dbReference>
<comment type="cofactor">
    <cofactor evidence="7">
        <name>Mg(2+)</name>
        <dbReference type="ChEBI" id="CHEBI:18420"/>
    </cofactor>
</comment>
<comment type="similarity">
    <text evidence="1 7">Belongs to the MurCDEF family. MurE subfamily.</text>
</comment>
<evidence type="ECO:0000256" key="4">
    <source>
        <dbReference type="ARBA" id="ARBA00022984"/>
    </source>
</evidence>
<dbReference type="PANTHER" id="PTHR23135">
    <property type="entry name" value="MUR LIGASE FAMILY MEMBER"/>
    <property type="match status" value="1"/>
</dbReference>
<name>A0A318MYT1_9PROT</name>
<keyword evidence="13" id="KW-1185">Reference proteome</keyword>
<keyword evidence="2 7" id="KW-0132">Cell division</keyword>
<keyword evidence="6 7" id="KW-0961">Cell wall biogenesis/degradation</keyword>
<dbReference type="Pfam" id="PF01225">
    <property type="entry name" value="Mur_ligase"/>
    <property type="match status" value="1"/>
</dbReference>
<feature type="modified residue" description="N6-carboxylysine" evidence="7">
    <location>
        <position position="220"/>
    </location>
</feature>
<dbReference type="GO" id="GO:0005737">
    <property type="term" value="C:cytoplasm"/>
    <property type="evidence" value="ECO:0007669"/>
    <property type="project" value="UniProtKB-SubCell"/>
</dbReference>
<dbReference type="SUPFAM" id="SSF53623">
    <property type="entry name" value="MurD-like peptide ligases, catalytic domain"/>
    <property type="match status" value="1"/>
</dbReference>
<evidence type="ECO:0000256" key="3">
    <source>
        <dbReference type="ARBA" id="ARBA00022960"/>
    </source>
</evidence>
<evidence type="ECO:0000313" key="12">
    <source>
        <dbReference type="EMBL" id="PXZ01945.1"/>
    </source>
</evidence>
<comment type="catalytic activity">
    <reaction evidence="7">
        <text>UDP-N-acetyl-alpha-D-muramoyl-L-alanyl-D-glutamate + meso-2,6-diaminopimelate + ATP = UDP-N-acetyl-alpha-D-muramoyl-L-alanyl-gamma-D-glutamyl-meso-2,6-diaminopimelate + ADP + phosphate + H(+)</text>
        <dbReference type="Rhea" id="RHEA:23676"/>
        <dbReference type="ChEBI" id="CHEBI:15378"/>
        <dbReference type="ChEBI" id="CHEBI:30616"/>
        <dbReference type="ChEBI" id="CHEBI:43474"/>
        <dbReference type="ChEBI" id="CHEBI:57791"/>
        <dbReference type="ChEBI" id="CHEBI:83900"/>
        <dbReference type="ChEBI" id="CHEBI:83905"/>
        <dbReference type="ChEBI" id="CHEBI:456216"/>
        <dbReference type="EC" id="6.3.2.13"/>
    </reaction>
</comment>
<feature type="binding site" evidence="7">
    <location>
        <position position="29"/>
    </location>
    <ligand>
        <name>UDP-N-acetyl-alpha-D-muramoyl-L-alanyl-D-glutamate</name>
        <dbReference type="ChEBI" id="CHEBI:83900"/>
    </ligand>
</feature>
<comment type="caution">
    <text evidence="12">The sequence shown here is derived from an EMBL/GenBank/DDBJ whole genome shotgun (WGS) entry which is preliminary data.</text>
</comment>
<gene>
    <name evidence="7" type="primary">murE</name>
    <name evidence="12" type="ORF">DK869_02835</name>
</gene>
<feature type="binding site" evidence="7">
    <location>
        <begin position="109"/>
        <end position="115"/>
    </location>
    <ligand>
        <name>ATP</name>
        <dbReference type="ChEBI" id="CHEBI:30616"/>
    </ligand>
</feature>
<dbReference type="Proteomes" id="UP000247565">
    <property type="component" value="Unassembled WGS sequence"/>
</dbReference>
<feature type="binding site" evidence="7">
    <location>
        <begin position="411"/>
        <end position="414"/>
    </location>
    <ligand>
        <name>meso-2,6-diaminopimelate</name>
        <dbReference type="ChEBI" id="CHEBI:57791"/>
    </ligand>
</feature>
<dbReference type="AlphaFoldDB" id="A0A318MYT1"/>
<evidence type="ECO:0000259" key="10">
    <source>
        <dbReference type="Pfam" id="PF02875"/>
    </source>
</evidence>
<dbReference type="EC" id="6.3.2.13" evidence="7"/>
<dbReference type="SUPFAM" id="SSF53244">
    <property type="entry name" value="MurD-like peptide ligases, peptide-binding domain"/>
    <property type="match status" value="1"/>
</dbReference>
<keyword evidence="3 7" id="KW-0133">Cell shape</keyword>
<keyword evidence="7" id="KW-0460">Magnesium</keyword>
<dbReference type="GO" id="GO:0008765">
    <property type="term" value="F:UDP-N-acetylmuramoylalanyl-D-glutamate-2,6-diaminopimelate ligase activity"/>
    <property type="evidence" value="ECO:0007669"/>
    <property type="project" value="UniProtKB-UniRule"/>
</dbReference>
<dbReference type="Gene3D" id="3.40.1390.10">
    <property type="entry name" value="MurE/MurF, N-terminal domain"/>
    <property type="match status" value="1"/>
</dbReference>
<feature type="domain" description="Mur ligase central" evidence="11">
    <location>
        <begin position="107"/>
        <end position="314"/>
    </location>
</feature>
<organism evidence="12 13">
    <name type="scientific">Commensalibacter melissae</name>
    <dbReference type="NCBI Taxonomy" id="2070537"/>
    <lineage>
        <taxon>Bacteria</taxon>
        <taxon>Pseudomonadati</taxon>
        <taxon>Pseudomonadota</taxon>
        <taxon>Alphaproteobacteria</taxon>
        <taxon>Acetobacterales</taxon>
        <taxon>Acetobacteraceae</taxon>
    </lineage>
</organism>
<feature type="short sequence motif" description="Meso-diaminopimelate recognition motif" evidence="7">
    <location>
        <begin position="411"/>
        <end position="414"/>
    </location>
</feature>
<dbReference type="UniPathway" id="UPA00219"/>
<dbReference type="Gene3D" id="3.40.1190.10">
    <property type="entry name" value="Mur-like, catalytic domain"/>
    <property type="match status" value="1"/>
</dbReference>
<dbReference type="PANTHER" id="PTHR23135:SF4">
    <property type="entry name" value="UDP-N-ACETYLMURAMOYL-L-ALANYL-D-GLUTAMATE--2,6-DIAMINOPIMELATE LIGASE MURE HOMOLOG, CHLOROPLASTIC"/>
    <property type="match status" value="1"/>
</dbReference>
<dbReference type="InterPro" id="IPR036565">
    <property type="entry name" value="Mur-like_cat_sf"/>
</dbReference>
<feature type="binding site" evidence="7">
    <location>
        <position position="459"/>
    </location>
    <ligand>
        <name>meso-2,6-diaminopimelate</name>
        <dbReference type="ChEBI" id="CHEBI:57791"/>
    </ligand>
</feature>
<dbReference type="GO" id="GO:0051301">
    <property type="term" value="P:cell division"/>
    <property type="evidence" value="ECO:0007669"/>
    <property type="project" value="UniProtKB-KW"/>
</dbReference>
<feature type="domain" description="Mur ligase N-terminal catalytic" evidence="9">
    <location>
        <begin position="21"/>
        <end position="79"/>
    </location>
</feature>
<dbReference type="SUPFAM" id="SSF63418">
    <property type="entry name" value="MurE/MurF N-terminal domain"/>
    <property type="match status" value="1"/>
</dbReference>
<dbReference type="GO" id="GO:0000287">
    <property type="term" value="F:magnesium ion binding"/>
    <property type="evidence" value="ECO:0007669"/>
    <property type="project" value="UniProtKB-UniRule"/>
</dbReference>
<proteinExistence type="inferred from homology"/>
<reference evidence="12 13" key="1">
    <citation type="submission" date="2018-05" db="EMBL/GenBank/DDBJ databases">
        <title>Reference genomes for bee gut microbiota database.</title>
        <authorList>
            <person name="Ellegaard K.M."/>
        </authorList>
    </citation>
    <scope>NUCLEOTIDE SEQUENCE [LARGE SCALE GENOMIC DNA]</scope>
    <source>
        <strain evidence="12 13">ESL0284</strain>
    </source>
</reference>
<dbReference type="NCBIfam" id="NF001124">
    <property type="entry name" value="PRK00139.1-2"/>
    <property type="match status" value="1"/>
</dbReference>
<dbReference type="Gene3D" id="3.90.190.20">
    <property type="entry name" value="Mur ligase, C-terminal domain"/>
    <property type="match status" value="1"/>
</dbReference>
<evidence type="ECO:0000256" key="1">
    <source>
        <dbReference type="ARBA" id="ARBA00005898"/>
    </source>
</evidence>
<evidence type="ECO:0000259" key="9">
    <source>
        <dbReference type="Pfam" id="PF01225"/>
    </source>
</evidence>
<dbReference type="NCBIfam" id="NF001126">
    <property type="entry name" value="PRK00139.1-4"/>
    <property type="match status" value="1"/>
</dbReference>
<comment type="pathway">
    <text evidence="7 8">Cell wall biogenesis; peptidoglycan biosynthesis.</text>
</comment>
<evidence type="ECO:0000256" key="7">
    <source>
        <dbReference type="HAMAP-Rule" id="MF_00208"/>
    </source>
</evidence>
<dbReference type="GO" id="GO:0071555">
    <property type="term" value="P:cell wall organization"/>
    <property type="evidence" value="ECO:0007669"/>
    <property type="project" value="UniProtKB-KW"/>
</dbReference>
<dbReference type="InterPro" id="IPR005761">
    <property type="entry name" value="UDP-N-AcMur-Glu-dNH2Pim_ligase"/>
</dbReference>
<dbReference type="InterPro" id="IPR004101">
    <property type="entry name" value="Mur_ligase_C"/>
</dbReference>
<keyword evidence="5 7" id="KW-0131">Cell cycle</keyword>
<sequence length="488" mass="54384">MISLDTLRSYINIPYYFPNHEIRGIALDSRKVQKDFLFAALPGNQLDGQAFIQQAIENGANTILLTNGSNMDLPSQCVPIYCDNPRQVIAKITSLFYPKLPHHKIAVTGTNGKTSTVDFARQLWELENLKSASIGTLGVLNNAGYHYTGPVLTTPDTIILHEIMQNLSKKHVTHVAMEASSHGLAQYRLDNIELEAAAFTNLTRDHLDYHHSFEAYFQAKQRLFTDILPSNAIAALNSDMNASVLETLLNIIKKRKQQLRLVGIKGNFLRLNHVKPLPHGQEITYKTASGNRVTTTLSLLGRYQIDNILLSMALIAKDSEHLESLVPLLPKLKGVKGRMEQAAILPNGATVYVDYAHTPDALTHLLQSLRPHVHHELYIIFGAGGNRDKGKRPLMALEAGKYADHVIITDDNPRHENPALIRNEIKKGFPRAVEIAGREEAIAQTVKKLQPGDILVIAGKGHEQGQIIGNTIHPFDDVKIVQKYMRYL</sequence>